<protein>
    <recommendedName>
        <fullName evidence="1">BON domain-containing protein</fullName>
    </recommendedName>
</protein>
<evidence type="ECO:0000313" key="3">
    <source>
        <dbReference type="Proteomes" id="UP000179360"/>
    </source>
</evidence>
<dbReference type="STRING" id="1817764.A2637_03770"/>
<dbReference type="Proteomes" id="UP000179360">
    <property type="component" value="Unassembled WGS sequence"/>
</dbReference>
<comment type="caution">
    <text evidence="2">The sequence shown here is derived from an EMBL/GenBank/DDBJ whole genome shotgun (WGS) entry which is preliminary data.</text>
</comment>
<feature type="domain" description="BON" evidence="1">
    <location>
        <begin position="174"/>
        <end position="242"/>
    </location>
</feature>
<feature type="domain" description="BON" evidence="1">
    <location>
        <begin position="3"/>
        <end position="75"/>
    </location>
</feature>
<dbReference type="EMBL" id="MFSY01000134">
    <property type="protein sequence ID" value="OGI43710.1"/>
    <property type="molecule type" value="Genomic_DNA"/>
</dbReference>
<organism evidence="2 3">
    <name type="scientific">Candidatus Muproteobacteria bacterium RIFCSPHIGHO2_01_FULL_65_16</name>
    <dbReference type="NCBI Taxonomy" id="1817764"/>
    <lineage>
        <taxon>Bacteria</taxon>
        <taxon>Pseudomonadati</taxon>
        <taxon>Pseudomonadota</taxon>
        <taxon>Candidatus Muproteobacteria</taxon>
    </lineage>
</organism>
<dbReference type="InterPro" id="IPR051686">
    <property type="entry name" value="Lipoprotein_DolP"/>
</dbReference>
<dbReference type="InterPro" id="IPR007055">
    <property type="entry name" value="BON_dom"/>
</dbReference>
<evidence type="ECO:0000259" key="1">
    <source>
        <dbReference type="PROSITE" id="PS50914"/>
    </source>
</evidence>
<dbReference type="Pfam" id="PF04972">
    <property type="entry name" value="BON"/>
    <property type="match status" value="3"/>
</dbReference>
<dbReference type="AlphaFoldDB" id="A0A1F6TF19"/>
<dbReference type="PROSITE" id="PS50914">
    <property type="entry name" value="BON"/>
    <property type="match status" value="2"/>
</dbReference>
<sequence>MPEKNQVERAVLAALERDAAINLHRHPVRVEYDHARRALILEGEVEDIVAKKRAYEHASRIDGVQGVMDRLRVVPSEPRGDGAVRVSVAAALLQEPALLNHALRAHNKGLVESLRAPPAADGVIEIAVQDGVVTLTGRVGSLSHRRLIGVLAWWAPGRRDVIVEIEVAPPEADNDGEIADALRLVLEKDPLVHADQIGVRVRDRAVTLAGVVATAEEKKMAELDAWYLLGVSQVINRIEVRG</sequence>
<proteinExistence type="predicted"/>
<dbReference type="PANTHER" id="PTHR34606:SF15">
    <property type="entry name" value="BON DOMAIN-CONTAINING PROTEIN"/>
    <property type="match status" value="1"/>
</dbReference>
<gene>
    <name evidence="2" type="ORF">A2637_03770</name>
</gene>
<dbReference type="Gene3D" id="3.30.1340.30">
    <property type="match status" value="3"/>
</dbReference>
<reference evidence="2 3" key="1">
    <citation type="journal article" date="2016" name="Nat. Commun.">
        <title>Thousands of microbial genomes shed light on interconnected biogeochemical processes in an aquifer system.</title>
        <authorList>
            <person name="Anantharaman K."/>
            <person name="Brown C.T."/>
            <person name="Hug L.A."/>
            <person name="Sharon I."/>
            <person name="Castelle C.J."/>
            <person name="Probst A.J."/>
            <person name="Thomas B.C."/>
            <person name="Singh A."/>
            <person name="Wilkins M.J."/>
            <person name="Karaoz U."/>
            <person name="Brodie E.L."/>
            <person name="Williams K.H."/>
            <person name="Hubbard S.S."/>
            <person name="Banfield J.F."/>
        </authorList>
    </citation>
    <scope>NUCLEOTIDE SEQUENCE [LARGE SCALE GENOMIC DNA]</scope>
</reference>
<evidence type="ECO:0000313" key="2">
    <source>
        <dbReference type="EMBL" id="OGI43710.1"/>
    </source>
</evidence>
<dbReference type="PANTHER" id="PTHR34606">
    <property type="entry name" value="BON DOMAIN-CONTAINING PROTEIN"/>
    <property type="match status" value="1"/>
</dbReference>
<accession>A0A1F6TF19</accession>
<name>A0A1F6TF19_9PROT</name>